<dbReference type="OrthoDB" id="2973940at2"/>
<gene>
    <name evidence="2" type="ORF">DES38_10397</name>
</gene>
<keyword evidence="1" id="KW-0472">Membrane</keyword>
<evidence type="ECO:0000313" key="3">
    <source>
        <dbReference type="Proteomes" id="UP000247922"/>
    </source>
</evidence>
<accession>A0A2V3WCN9</accession>
<proteinExistence type="predicted"/>
<keyword evidence="1" id="KW-1133">Transmembrane helix</keyword>
<dbReference type="Proteomes" id="UP000247922">
    <property type="component" value="Unassembled WGS sequence"/>
</dbReference>
<name>A0A2V3WCN9_9BACI</name>
<sequence>MSKKTLLFLAVLYAGVTFILDTLLQTAIGQFMMTLSFLAFILAVIGATYSLVTFFFKAFTYNQNRTKNH</sequence>
<evidence type="ECO:0000313" key="2">
    <source>
        <dbReference type="EMBL" id="PXW92082.1"/>
    </source>
</evidence>
<feature type="transmembrane region" description="Helical" evidence="1">
    <location>
        <begin position="36"/>
        <end position="59"/>
    </location>
</feature>
<dbReference type="AlphaFoldDB" id="A0A2V3WCN9"/>
<dbReference type="RefSeq" id="WP_110250715.1">
    <property type="nucleotide sequence ID" value="NZ_QJJR01000003.1"/>
</dbReference>
<organism evidence="2 3">
    <name type="scientific">Streptohalobacillus salinus</name>
    <dbReference type="NCBI Taxonomy" id="621096"/>
    <lineage>
        <taxon>Bacteria</taxon>
        <taxon>Bacillati</taxon>
        <taxon>Bacillota</taxon>
        <taxon>Bacilli</taxon>
        <taxon>Bacillales</taxon>
        <taxon>Bacillaceae</taxon>
        <taxon>Streptohalobacillus</taxon>
    </lineage>
</organism>
<evidence type="ECO:0000256" key="1">
    <source>
        <dbReference type="SAM" id="Phobius"/>
    </source>
</evidence>
<keyword evidence="1" id="KW-0812">Transmembrane</keyword>
<dbReference type="EMBL" id="QJJR01000003">
    <property type="protein sequence ID" value="PXW92082.1"/>
    <property type="molecule type" value="Genomic_DNA"/>
</dbReference>
<protein>
    <submittedName>
        <fullName evidence="2">Uncharacterized protein</fullName>
    </submittedName>
</protein>
<comment type="caution">
    <text evidence="2">The sequence shown here is derived from an EMBL/GenBank/DDBJ whole genome shotgun (WGS) entry which is preliminary data.</text>
</comment>
<reference evidence="2 3" key="1">
    <citation type="submission" date="2018-05" db="EMBL/GenBank/DDBJ databases">
        <title>Genomic Encyclopedia of Type Strains, Phase IV (KMG-IV): sequencing the most valuable type-strain genomes for metagenomic binning, comparative biology and taxonomic classification.</title>
        <authorList>
            <person name="Goeker M."/>
        </authorList>
    </citation>
    <scope>NUCLEOTIDE SEQUENCE [LARGE SCALE GENOMIC DNA]</scope>
    <source>
        <strain evidence="2 3">DSM 22440</strain>
    </source>
</reference>
<keyword evidence="3" id="KW-1185">Reference proteome</keyword>